<proteinExistence type="predicted"/>
<dbReference type="EMBL" id="JAPWIJ010000004">
    <property type="protein sequence ID" value="MCZ4518956.1"/>
    <property type="molecule type" value="Genomic_DNA"/>
</dbReference>
<dbReference type="SUPFAM" id="SSF68912">
    <property type="entry name" value="Rho N-terminal domain-like"/>
    <property type="match status" value="1"/>
</dbReference>
<dbReference type="Pfam" id="PF07498">
    <property type="entry name" value="Rho_N"/>
    <property type="match status" value="1"/>
</dbReference>
<dbReference type="RefSeq" id="WP_269603900.1">
    <property type="nucleotide sequence ID" value="NZ_JAPWIJ010000004.1"/>
</dbReference>
<keyword evidence="4" id="KW-1185">Reference proteome</keyword>
<dbReference type="Pfam" id="PF23855">
    <property type="entry name" value="DUF7218"/>
    <property type="match status" value="1"/>
</dbReference>
<evidence type="ECO:0000256" key="1">
    <source>
        <dbReference type="SAM" id="MobiDB-lite"/>
    </source>
</evidence>
<sequence length="93" mass="10474">MPAKKSETEDQPQLKDQGLYEKLREEGNSKEKAARISNAAAKEGREQIGEKGGKSGSYEDWTVDELTDRAKELGLEGYSKLKKEELIDALRHH</sequence>
<protein>
    <submittedName>
        <fullName evidence="3">Rho termination factor N-terminal domain-containing protein</fullName>
    </submittedName>
</protein>
<evidence type="ECO:0000313" key="4">
    <source>
        <dbReference type="Proteomes" id="UP001081071"/>
    </source>
</evidence>
<feature type="region of interest" description="Disordered" evidence="1">
    <location>
        <begin position="1"/>
        <end position="60"/>
    </location>
</feature>
<evidence type="ECO:0000259" key="2">
    <source>
        <dbReference type="Pfam" id="PF07498"/>
    </source>
</evidence>
<gene>
    <name evidence="3" type="ORF">O4220_10540</name>
</gene>
<dbReference type="InterPro" id="IPR011112">
    <property type="entry name" value="Rho-like_N"/>
</dbReference>
<dbReference type="Gene3D" id="1.10.720.10">
    <property type="match status" value="1"/>
</dbReference>
<feature type="compositionally biased region" description="Basic and acidic residues" evidence="1">
    <location>
        <begin position="42"/>
        <end position="53"/>
    </location>
</feature>
<name>A0ABT4MGU0_9NOCA</name>
<accession>A0ABT4MGU0</accession>
<feature type="domain" description="Rho termination factor-like N-terminal" evidence="2">
    <location>
        <begin position="60"/>
        <end position="90"/>
    </location>
</feature>
<dbReference type="InterPro" id="IPR055642">
    <property type="entry name" value="DUF7218"/>
</dbReference>
<evidence type="ECO:0000313" key="3">
    <source>
        <dbReference type="EMBL" id="MCZ4518956.1"/>
    </source>
</evidence>
<dbReference type="InterPro" id="IPR036269">
    <property type="entry name" value="Rho_N_sf"/>
</dbReference>
<comment type="caution">
    <text evidence="3">The sequence shown here is derived from an EMBL/GenBank/DDBJ whole genome shotgun (WGS) entry which is preliminary data.</text>
</comment>
<feature type="compositionally biased region" description="Basic and acidic residues" evidence="1">
    <location>
        <begin position="18"/>
        <end position="34"/>
    </location>
</feature>
<dbReference type="Proteomes" id="UP001081071">
    <property type="component" value="Unassembled WGS sequence"/>
</dbReference>
<organism evidence="3 4">
    <name type="scientific">Rhodococcus ruber</name>
    <dbReference type="NCBI Taxonomy" id="1830"/>
    <lineage>
        <taxon>Bacteria</taxon>
        <taxon>Bacillati</taxon>
        <taxon>Actinomycetota</taxon>
        <taxon>Actinomycetes</taxon>
        <taxon>Mycobacteriales</taxon>
        <taxon>Nocardiaceae</taxon>
        <taxon>Rhodococcus</taxon>
    </lineage>
</organism>
<reference evidence="3" key="1">
    <citation type="submission" date="2022-12" db="EMBL/GenBank/DDBJ databases">
        <authorList>
            <person name="Krivoruchko A.V."/>
            <person name="Elkin A."/>
        </authorList>
    </citation>
    <scope>NUCLEOTIDE SEQUENCE</scope>
    <source>
        <strain evidence="3">IEGM 1391</strain>
    </source>
</reference>